<dbReference type="Proteomes" id="UP001153148">
    <property type="component" value="Unassembled WGS sequence"/>
</dbReference>
<dbReference type="EMBL" id="CAJPIN010002175">
    <property type="protein sequence ID" value="CAG2055175.1"/>
    <property type="molecule type" value="Genomic_DNA"/>
</dbReference>
<keyword evidence="2" id="KW-1185">Reference proteome</keyword>
<evidence type="ECO:0000313" key="2">
    <source>
        <dbReference type="Proteomes" id="UP001153148"/>
    </source>
</evidence>
<gene>
    <name evidence="1" type="ORF">TPAB3V08_LOCUS2182</name>
</gene>
<proteinExistence type="predicted"/>
<sequence length="13" mass="1269">MTGALANYATEAG</sequence>
<reference evidence="1" key="1">
    <citation type="submission" date="2021-03" db="EMBL/GenBank/DDBJ databases">
        <authorList>
            <person name="Tran Van P."/>
        </authorList>
    </citation>
    <scope>NUCLEOTIDE SEQUENCE</scope>
</reference>
<accession>A0ABN7NQ57</accession>
<evidence type="ECO:0000313" key="1">
    <source>
        <dbReference type="EMBL" id="CAG2055175.1"/>
    </source>
</evidence>
<protein>
    <submittedName>
        <fullName evidence="1">Uncharacterized protein</fullName>
    </submittedName>
</protein>
<organism evidence="1 2">
    <name type="scientific">Timema podura</name>
    <name type="common">Walking stick</name>
    <dbReference type="NCBI Taxonomy" id="61482"/>
    <lineage>
        <taxon>Eukaryota</taxon>
        <taxon>Metazoa</taxon>
        <taxon>Ecdysozoa</taxon>
        <taxon>Arthropoda</taxon>
        <taxon>Hexapoda</taxon>
        <taxon>Insecta</taxon>
        <taxon>Pterygota</taxon>
        <taxon>Neoptera</taxon>
        <taxon>Polyneoptera</taxon>
        <taxon>Phasmatodea</taxon>
        <taxon>Timematodea</taxon>
        <taxon>Timematoidea</taxon>
        <taxon>Timematidae</taxon>
        <taxon>Timema</taxon>
    </lineage>
</organism>
<name>A0ABN7NQ57_TIMPD</name>
<comment type="caution">
    <text evidence="1">The sequence shown here is derived from an EMBL/GenBank/DDBJ whole genome shotgun (WGS) entry which is preliminary data.</text>
</comment>